<evidence type="ECO:0000313" key="13">
    <source>
        <dbReference type="EMBL" id="KAJ6222484.1"/>
    </source>
</evidence>
<feature type="compositionally biased region" description="Basic and acidic residues" evidence="10">
    <location>
        <begin position="403"/>
        <end position="417"/>
    </location>
</feature>
<proteinExistence type="inferred from homology"/>
<organism evidence="13 14">
    <name type="scientific">Blomia tropicalis</name>
    <name type="common">Mite</name>
    <dbReference type="NCBI Taxonomy" id="40697"/>
    <lineage>
        <taxon>Eukaryota</taxon>
        <taxon>Metazoa</taxon>
        <taxon>Ecdysozoa</taxon>
        <taxon>Arthropoda</taxon>
        <taxon>Chelicerata</taxon>
        <taxon>Arachnida</taxon>
        <taxon>Acari</taxon>
        <taxon>Acariformes</taxon>
        <taxon>Sarcoptiformes</taxon>
        <taxon>Astigmata</taxon>
        <taxon>Glycyphagoidea</taxon>
        <taxon>Echimyopodidae</taxon>
        <taxon>Blomia</taxon>
    </lineage>
</organism>
<dbReference type="SUPFAM" id="SSF50891">
    <property type="entry name" value="Cyclophilin-like"/>
    <property type="match status" value="1"/>
</dbReference>
<dbReference type="SUPFAM" id="SSF54928">
    <property type="entry name" value="RNA-binding domain, RBD"/>
    <property type="match status" value="1"/>
</dbReference>
<dbReference type="Gene3D" id="2.40.100.10">
    <property type="entry name" value="Cyclophilin-like"/>
    <property type="match status" value="1"/>
</dbReference>
<dbReference type="CDD" id="cd01921">
    <property type="entry name" value="cyclophilin_RRM"/>
    <property type="match status" value="1"/>
</dbReference>
<dbReference type="InterPro" id="IPR035542">
    <property type="entry name" value="CRIP"/>
</dbReference>
<dbReference type="Pfam" id="PF00160">
    <property type="entry name" value="Pro_isomerase"/>
    <property type="match status" value="1"/>
</dbReference>
<keyword evidence="6 9" id="KW-0413">Isomerase</keyword>
<dbReference type="InterPro" id="IPR000504">
    <property type="entry name" value="RRM_dom"/>
</dbReference>
<evidence type="ECO:0000256" key="4">
    <source>
        <dbReference type="ARBA" id="ARBA00022884"/>
    </source>
</evidence>
<evidence type="ECO:0000259" key="12">
    <source>
        <dbReference type="PROSITE" id="PS50102"/>
    </source>
</evidence>
<evidence type="ECO:0000256" key="2">
    <source>
        <dbReference type="ARBA" id="ARBA00002388"/>
    </source>
</evidence>
<accession>A0A9Q0MBP4</accession>
<dbReference type="InterPro" id="IPR012677">
    <property type="entry name" value="Nucleotide-bd_a/b_plait_sf"/>
</dbReference>
<comment type="similarity">
    <text evidence="9">Belongs to the cyclophilin-type PPIase family. PPIL4 subfamily.</text>
</comment>
<dbReference type="GO" id="GO:0005634">
    <property type="term" value="C:nucleus"/>
    <property type="evidence" value="ECO:0007669"/>
    <property type="project" value="UniProtKB-SubCell"/>
</dbReference>
<evidence type="ECO:0000256" key="5">
    <source>
        <dbReference type="ARBA" id="ARBA00023110"/>
    </source>
</evidence>
<dbReference type="InterPro" id="IPR002130">
    <property type="entry name" value="Cyclophilin-type_PPIase_dom"/>
</dbReference>
<feature type="region of interest" description="Disordered" evidence="10">
    <location>
        <begin position="333"/>
        <end position="441"/>
    </location>
</feature>
<evidence type="ECO:0000259" key="11">
    <source>
        <dbReference type="PROSITE" id="PS50072"/>
    </source>
</evidence>
<comment type="function">
    <text evidence="2 9">PPIases accelerate the folding of proteins. It catalyzes the cis-trans isomerization of proline imidic peptide bonds in oligopeptides.</text>
</comment>
<dbReference type="PRINTS" id="PR00153">
    <property type="entry name" value="CSAPPISMRASE"/>
</dbReference>
<gene>
    <name evidence="13" type="ORF">RDWZM_001029</name>
</gene>
<dbReference type="Proteomes" id="UP001142055">
    <property type="component" value="Chromosome 1"/>
</dbReference>
<evidence type="ECO:0000256" key="1">
    <source>
        <dbReference type="ARBA" id="ARBA00000971"/>
    </source>
</evidence>
<comment type="subcellular location">
    <subcellularLocation>
        <location evidence="3 9">Nucleus</location>
    </subcellularLocation>
</comment>
<evidence type="ECO:0000256" key="8">
    <source>
        <dbReference type="PROSITE-ProRule" id="PRU00176"/>
    </source>
</evidence>
<keyword evidence="7 9" id="KW-0539">Nucleus</keyword>
<keyword evidence="5 9" id="KW-0697">Rotamase</keyword>
<evidence type="ECO:0000313" key="14">
    <source>
        <dbReference type="Proteomes" id="UP001142055"/>
    </source>
</evidence>
<feature type="domain" description="RRM" evidence="12">
    <location>
        <begin position="242"/>
        <end position="320"/>
    </location>
</feature>
<protein>
    <recommendedName>
        <fullName evidence="9">Peptidyl-prolyl cis-trans isomerase</fullName>
        <shortName evidence="9">PPIase</shortName>
        <ecNumber evidence="9">5.2.1.8</ecNumber>
    </recommendedName>
</protein>
<keyword evidence="14" id="KW-1185">Reference proteome</keyword>
<dbReference type="PROSITE" id="PS50072">
    <property type="entry name" value="CSA_PPIASE_2"/>
    <property type="match status" value="1"/>
</dbReference>
<evidence type="ECO:0000256" key="10">
    <source>
        <dbReference type="SAM" id="MobiDB-lite"/>
    </source>
</evidence>
<dbReference type="InterPro" id="IPR035979">
    <property type="entry name" value="RBD_domain_sf"/>
</dbReference>
<dbReference type="AlphaFoldDB" id="A0A9Q0MBP4"/>
<evidence type="ECO:0000256" key="7">
    <source>
        <dbReference type="ARBA" id="ARBA00023242"/>
    </source>
</evidence>
<dbReference type="PANTHER" id="PTHR45843">
    <property type="entry name" value="PEPTIDYL-PROLYL CIS-TRANS ISOMERASE-LIKE 4"/>
    <property type="match status" value="1"/>
</dbReference>
<keyword evidence="4 8" id="KW-0694">RNA-binding</keyword>
<dbReference type="InterPro" id="IPR035538">
    <property type="entry name" value="Cyclophilin_PPIL4"/>
</dbReference>
<dbReference type="Pfam" id="PF00076">
    <property type="entry name" value="RRM_1"/>
    <property type="match status" value="1"/>
</dbReference>
<evidence type="ECO:0000256" key="9">
    <source>
        <dbReference type="RuleBase" id="RU365081"/>
    </source>
</evidence>
<comment type="caution">
    <text evidence="13">The sequence shown here is derived from an EMBL/GenBank/DDBJ whole genome shotgun (WGS) entry which is preliminary data.</text>
</comment>
<dbReference type="GO" id="GO:0003723">
    <property type="term" value="F:RNA binding"/>
    <property type="evidence" value="ECO:0007669"/>
    <property type="project" value="UniProtKB-UniRule"/>
</dbReference>
<feature type="compositionally biased region" description="Basic and acidic residues" evidence="10">
    <location>
        <begin position="335"/>
        <end position="396"/>
    </location>
</feature>
<dbReference type="PANTHER" id="PTHR45843:SF1">
    <property type="entry name" value="PEPTIDYL-PROLYL CIS-TRANS ISOMERASE-LIKE 4"/>
    <property type="match status" value="1"/>
</dbReference>
<feature type="domain" description="PPIase cyclophilin-type" evidence="11">
    <location>
        <begin position="6"/>
        <end position="163"/>
    </location>
</feature>
<name>A0A9Q0MBP4_BLOTA</name>
<dbReference type="SMART" id="SM00360">
    <property type="entry name" value="RRM"/>
    <property type="match status" value="1"/>
</dbReference>
<feature type="compositionally biased region" description="Low complexity" evidence="10">
    <location>
        <begin position="429"/>
        <end position="441"/>
    </location>
</feature>
<dbReference type="InterPro" id="IPR029000">
    <property type="entry name" value="Cyclophilin-like_dom_sf"/>
</dbReference>
<dbReference type="EC" id="5.2.1.8" evidence="9"/>
<dbReference type="CDD" id="cd12235">
    <property type="entry name" value="RRM_PPIL4"/>
    <property type="match status" value="1"/>
</dbReference>
<dbReference type="OMA" id="APKCCEN"/>
<comment type="catalytic activity">
    <reaction evidence="1 9">
        <text>[protein]-peptidylproline (omega=180) = [protein]-peptidylproline (omega=0)</text>
        <dbReference type="Rhea" id="RHEA:16237"/>
        <dbReference type="Rhea" id="RHEA-COMP:10747"/>
        <dbReference type="Rhea" id="RHEA-COMP:10748"/>
        <dbReference type="ChEBI" id="CHEBI:83833"/>
        <dbReference type="ChEBI" id="CHEBI:83834"/>
        <dbReference type="EC" id="5.2.1.8"/>
    </reaction>
</comment>
<sequence length="441" mass="51073">MSVVIETTLGDITVDLFITDRPQTCQNFLKLCAIKYYNHCSFHFVQRDFIAQTGDPTGTGRGGESVYSRIGNANGSPQFIVAETKPKIKHDRFGLISMVNNGDGGHGSQFFFTLCHSLDYLDGFHTVFGEVAEGEDVLIKLNDTICDEKHQPYQDILITHTVILDDPFPDIEGLEIPPKSPEYNFDELIKSDRIGVGEAIVDEDKPVELIEEELKEKDAKQRALVLEMIGDLPDADVAPPENILFVCKLNPVTREEDLEIIFSRFGTIVSCEVIRDETTGESLQYAFIEFENKDDCEKAYFKMDNVLIDDRRIHVDFSQSVSKYKWKGKGRGVIVKKEDDKPSKTRHPERDNNDRSRNDYRPNYRNEREYDDRKIHRSDKKRERESRDYRDRDRNHSRTTYSRTKENEKRDRHDRHTSSSSHRHHHSSSSKSSSSTRHYKR</sequence>
<dbReference type="FunFam" id="3.30.70.330:FF:000287">
    <property type="entry name" value="Peptidyl-prolyl cis-trans isomerase"/>
    <property type="match status" value="1"/>
</dbReference>
<evidence type="ECO:0000256" key="3">
    <source>
        <dbReference type="ARBA" id="ARBA00004123"/>
    </source>
</evidence>
<evidence type="ECO:0000256" key="6">
    <source>
        <dbReference type="ARBA" id="ARBA00023235"/>
    </source>
</evidence>
<reference evidence="13" key="1">
    <citation type="submission" date="2022-12" db="EMBL/GenBank/DDBJ databases">
        <title>Genome assemblies of Blomia tropicalis.</title>
        <authorList>
            <person name="Cui Y."/>
        </authorList>
    </citation>
    <scope>NUCLEOTIDE SEQUENCE</scope>
    <source>
        <tissue evidence="13">Adult mites</tissue>
    </source>
</reference>
<dbReference type="EMBL" id="JAPWDV010000001">
    <property type="protein sequence ID" value="KAJ6222484.1"/>
    <property type="molecule type" value="Genomic_DNA"/>
</dbReference>
<dbReference type="PROSITE" id="PS50102">
    <property type="entry name" value="RRM"/>
    <property type="match status" value="1"/>
</dbReference>
<dbReference type="GO" id="GO:0003755">
    <property type="term" value="F:peptidyl-prolyl cis-trans isomerase activity"/>
    <property type="evidence" value="ECO:0007669"/>
    <property type="project" value="UniProtKB-UniRule"/>
</dbReference>
<dbReference type="Gene3D" id="3.30.70.330">
    <property type="match status" value="1"/>
</dbReference>